<evidence type="ECO:0000256" key="10">
    <source>
        <dbReference type="PIRNR" id="PIRNR015601"/>
    </source>
</evidence>
<dbReference type="InterPro" id="IPR006700">
    <property type="entry name" value="RsmE"/>
</dbReference>
<feature type="domain" description="Ribosomal RNA small subunit methyltransferase E methyltransferase" evidence="11">
    <location>
        <begin position="76"/>
        <end position="241"/>
    </location>
</feature>
<evidence type="ECO:0000256" key="4">
    <source>
        <dbReference type="ARBA" id="ARBA00022552"/>
    </source>
</evidence>
<evidence type="ECO:0000256" key="7">
    <source>
        <dbReference type="ARBA" id="ARBA00022691"/>
    </source>
</evidence>
<dbReference type="EMBL" id="JACHEO010000013">
    <property type="protein sequence ID" value="MBB5348640.1"/>
    <property type="molecule type" value="Genomic_DNA"/>
</dbReference>
<keyword evidence="5 10" id="KW-0489">Methyltransferase</keyword>
<dbReference type="InterPro" id="IPR046886">
    <property type="entry name" value="RsmE_MTase_dom"/>
</dbReference>
<accession>A0A840V441</accession>
<evidence type="ECO:0000313" key="14">
    <source>
        <dbReference type="Proteomes" id="UP000539642"/>
    </source>
</evidence>
<dbReference type="CDD" id="cd18084">
    <property type="entry name" value="RsmE-like"/>
    <property type="match status" value="1"/>
</dbReference>
<evidence type="ECO:0000256" key="5">
    <source>
        <dbReference type="ARBA" id="ARBA00022603"/>
    </source>
</evidence>
<comment type="catalytic activity">
    <reaction evidence="9 10">
        <text>uridine(1498) in 16S rRNA + S-adenosyl-L-methionine = N(3)-methyluridine(1498) in 16S rRNA + S-adenosyl-L-homocysteine + H(+)</text>
        <dbReference type="Rhea" id="RHEA:42920"/>
        <dbReference type="Rhea" id="RHEA-COMP:10283"/>
        <dbReference type="Rhea" id="RHEA-COMP:10284"/>
        <dbReference type="ChEBI" id="CHEBI:15378"/>
        <dbReference type="ChEBI" id="CHEBI:57856"/>
        <dbReference type="ChEBI" id="CHEBI:59789"/>
        <dbReference type="ChEBI" id="CHEBI:65315"/>
        <dbReference type="ChEBI" id="CHEBI:74502"/>
        <dbReference type="EC" id="2.1.1.193"/>
    </reaction>
</comment>
<evidence type="ECO:0000256" key="6">
    <source>
        <dbReference type="ARBA" id="ARBA00022679"/>
    </source>
</evidence>
<dbReference type="GO" id="GO:0070042">
    <property type="term" value="F:rRNA (uridine-N3-)-methyltransferase activity"/>
    <property type="evidence" value="ECO:0007669"/>
    <property type="project" value="TreeGrafter"/>
</dbReference>
<name>A0A840V441_9BACT</name>
<dbReference type="Proteomes" id="UP000539642">
    <property type="component" value="Unassembled WGS sequence"/>
</dbReference>
<evidence type="ECO:0000256" key="8">
    <source>
        <dbReference type="ARBA" id="ARBA00025699"/>
    </source>
</evidence>
<dbReference type="InterPro" id="IPR029026">
    <property type="entry name" value="tRNA_m1G_MTases_N"/>
</dbReference>
<reference evidence="13 14" key="1">
    <citation type="submission" date="2020-08" db="EMBL/GenBank/DDBJ databases">
        <title>Genomic Encyclopedia of Type Strains, Phase IV (KMG-IV): sequencing the most valuable type-strain genomes for metagenomic binning, comparative biology and taxonomic classification.</title>
        <authorList>
            <person name="Goeker M."/>
        </authorList>
    </citation>
    <scope>NUCLEOTIDE SEQUENCE [LARGE SCALE GENOMIC DNA]</scope>
    <source>
        <strain evidence="13 14">DSM 28570</strain>
    </source>
</reference>
<organism evidence="13 14">
    <name type="scientific">Desulfoprunum benzoelyticum</name>
    <dbReference type="NCBI Taxonomy" id="1506996"/>
    <lineage>
        <taxon>Bacteria</taxon>
        <taxon>Pseudomonadati</taxon>
        <taxon>Thermodesulfobacteriota</taxon>
        <taxon>Desulfobulbia</taxon>
        <taxon>Desulfobulbales</taxon>
        <taxon>Desulfobulbaceae</taxon>
        <taxon>Desulfoprunum</taxon>
    </lineage>
</organism>
<dbReference type="AlphaFoldDB" id="A0A840V441"/>
<proteinExistence type="inferred from homology"/>
<dbReference type="GO" id="GO:0005737">
    <property type="term" value="C:cytoplasm"/>
    <property type="evidence" value="ECO:0007669"/>
    <property type="project" value="UniProtKB-SubCell"/>
</dbReference>
<dbReference type="GO" id="GO:0070475">
    <property type="term" value="P:rRNA base methylation"/>
    <property type="evidence" value="ECO:0007669"/>
    <property type="project" value="TreeGrafter"/>
</dbReference>
<comment type="function">
    <text evidence="8 10">Specifically methylates the N3 position of the uracil ring of uridine 1498 (m3U1498) in 16S rRNA. Acts on the fully assembled 30S ribosomal subunit.</text>
</comment>
<comment type="subcellular location">
    <subcellularLocation>
        <location evidence="1 10">Cytoplasm</location>
    </subcellularLocation>
</comment>
<evidence type="ECO:0000313" key="13">
    <source>
        <dbReference type="EMBL" id="MBB5348640.1"/>
    </source>
</evidence>
<evidence type="ECO:0000256" key="2">
    <source>
        <dbReference type="ARBA" id="ARBA00005528"/>
    </source>
</evidence>
<protein>
    <recommendedName>
        <fullName evidence="10">Ribosomal RNA small subunit methyltransferase E</fullName>
        <ecNumber evidence="10">2.1.1.193</ecNumber>
    </recommendedName>
</protein>
<dbReference type="RefSeq" id="WP_183351475.1">
    <property type="nucleotide sequence ID" value="NZ_JACHEO010000013.1"/>
</dbReference>
<comment type="similarity">
    <text evidence="2 10">Belongs to the RNA methyltransferase RsmE family.</text>
</comment>
<dbReference type="SUPFAM" id="SSF75217">
    <property type="entry name" value="alpha/beta knot"/>
    <property type="match status" value="1"/>
</dbReference>
<keyword evidence="14" id="KW-1185">Reference proteome</keyword>
<sequence length="247" mass="27421">MRRFVFDPERRDGEKVILSAAESYHITKVLRLHPGTGVEVLDGRGGVYTAEIVEVGPSVVVRLLEFREEGDDAGRVRLWLGQGLLKGGKMDGTVQQCTELGVSRLTPFVSNRCQGSINDLRGRHKAERWERIVVAACKQCRRTTLMRVDAPVDFTTMISQVDHDSGTLRLIFWEEEQEFRLHQDLLRPGTIDTVCILLGPEGGLAPAEIAAARESGWQTVSLGRRILRAETATLTAVSLVQYLAGNL</sequence>
<dbReference type="Gene3D" id="3.40.1280.10">
    <property type="match status" value="1"/>
</dbReference>
<keyword evidence="7 10" id="KW-0949">S-adenosyl-L-methionine</keyword>
<dbReference type="PIRSF" id="PIRSF015601">
    <property type="entry name" value="MTase_slr0722"/>
    <property type="match status" value="1"/>
</dbReference>
<evidence type="ECO:0000259" key="12">
    <source>
        <dbReference type="Pfam" id="PF20260"/>
    </source>
</evidence>
<keyword evidence="3 10" id="KW-0963">Cytoplasm</keyword>
<dbReference type="NCBIfam" id="TIGR00046">
    <property type="entry name" value="RsmE family RNA methyltransferase"/>
    <property type="match status" value="1"/>
</dbReference>
<evidence type="ECO:0000259" key="11">
    <source>
        <dbReference type="Pfam" id="PF04452"/>
    </source>
</evidence>
<gene>
    <name evidence="13" type="ORF">HNQ81_002376</name>
</gene>
<keyword evidence="6 10" id="KW-0808">Transferase</keyword>
<dbReference type="SUPFAM" id="SSF88697">
    <property type="entry name" value="PUA domain-like"/>
    <property type="match status" value="1"/>
</dbReference>
<dbReference type="InterPro" id="IPR046887">
    <property type="entry name" value="RsmE_PUA-like"/>
</dbReference>
<comment type="caution">
    <text evidence="13">The sequence shown here is derived from an EMBL/GenBank/DDBJ whole genome shotgun (WGS) entry which is preliminary data.</text>
</comment>
<keyword evidence="4 10" id="KW-0698">rRNA processing</keyword>
<evidence type="ECO:0000256" key="1">
    <source>
        <dbReference type="ARBA" id="ARBA00004496"/>
    </source>
</evidence>
<dbReference type="PANTHER" id="PTHR30027:SF3">
    <property type="entry name" value="16S RRNA (URACIL(1498)-N(3))-METHYLTRANSFERASE"/>
    <property type="match status" value="1"/>
</dbReference>
<dbReference type="InterPro" id="IPR029028">
    <property type="entry name" value="Alpha/beta_knot_MTases"/>
</dbReference>
<dbReference type="EC" id="2.1.1.193" evidence="10"/>
<dbReference type="PANTHER" id="PTHR30027">
    <property type="entry name" value="RIBOSOMAL RNA SMALL SUBUNIT METHYLTRANSFERASE E"/>
    <property type="match status" value="1"/>
</dbReference>
<evidence type="ECO:0000256" key="3">
    <source>
        <dbReference type="ARBA" id="ARBA00022490"/>
    </source>
</evidence>
<dbReference type="Pfam" id="PF20260">
    <property type="entry name" value="PUA_4"/>
    <property type="match status" value="1"/>
</dbReference>
<feature type="domain" description="Ribosomal RNA small subunit methyltransferase E PUA-like" evidence="12">
    <location>
        <begin position="21"/>
        <end position="57"/>
    </location>
</feature>
<dbReference type="NCBIfam" id="NF008692">
    <property type="entry name" value="PRK11713.1-5"/>
    <property type="match status" value="1"/>
</dbReference>
<dbReference type="InterPro" id="IPR015947">
    <property type="entry name" value="PUA-like_sf"/>
</dbReference>
<dbReference type="Pfam" id="PF04452">
    <property type="entry name" value="Methyltrans_RNA"/>
    <property type="match status" value="1"/>
</dbReference>
<evidence type="ECO:0000256" key="9">
    <source>
        <dbReference type="ARBA" id="ARBA00047944"/>
    </source>
</evidence>